<comment type="caution">
    <text evidence="9">The sequence shown here is derived from an EMBL/GenBank/DDBJ whole genome shotgun (WGS) entry which is preliminary data.</text>
</comment>
<feature type="compositionally biased region" description="Basic and acidic residues" evidence="6">
    <location>
        <begin position="345"/>
        <end position="361"/>
    </location>
</feature>
<comment type="similarity">
    <text evidence="5">Belongs to the SAT4 family.</text>
</comment>
<evidence type="ECO:0000256" key="3">
    <source>
        <dbReference type="ARBA" id="ARBA00022989"/>
    </source>
</evidence>
<proteinExistence type="inferred from homology"/>
<feature type="transmembrane region" description="Helical" evidence="7">
    <location>
        <begin position="27"/>
        <end position="48"/>
    </location>
</feature>
<evidence type="ECO:0000313" key="9">
    <source>
        <dbReference type="EMBL" id="TDZ33143.1"/>
    </source>
</evidence>
<protein>
    <recommendedName>
        <fullName evidence="8">Rhodopsin domain-containing protein</fullName>
    </recommendedName>
</protein>
<dbReference type="PANTHER" id="PTHR33048">
    <property type="entry name" value="PTH11-LIKE INTEGRAL MEMBRANE PROTEIN (AFU_ORTHOLOGUE AFUA_5G11245)"/>
    <property type="match status" value="1"/>
</dbReference>
<keyword evidence="4 7" id="KW-0472">Membrane</keyword>
<accession>A0A4R8QGS9</accession>
<organism evidence="9 10">
    <name type="scientific">Colletotrichum spinosum</name>
    <dbReference type="NCBI Taxonomy" id="1347390"/>
    <lineage>
        <taxon>Eukaryota</taxon>
        <taxon>Fungi</taxon>
        <taxon>Dikarya</taxon>
        <taxon>Ascomycota</taxon>
        <taxon>Pezizomycotina</taxon>
        <taxon>Sordariomycetes</taxon>
        <taxon>Hypocreomycetidae</taxon>
        <taxon>Glomerellales</taxon>
        <taxon>Glomerellaceae</taxon>
        <taxon>Colletotrichum</taxon>
        <taxon>Colletotrichum orbiculare species complex</taxon>
    </lineage>
</organism>
<gene>
    <name evidence="9" type="ORF">C8035_v006238</name>
</gene>
<evidence type="ECO:0000313" key="10">
    <source>
        <dbReference type="Proteomes" id="UP000295083"/>
    </source>
</evidence>
<feature type="compositionally biased region" description="Polar residues" evidence="6">
    <location>
        <begin position="312"/>
        <end position="328"/>
    </location>
</feature>
<comment type="subcellular location">
    <subcellularLocation>
        <location evidence="1">Membrane</location>
        <topology evidence="1">Multi-pass membrane protein</topology>
    </subcellularLocation>
</comment>
<feature type="transmembrane region" description="Helical" evidence="7">
    <location>
        <begin position="175"/>
        <end position="200"/>
    </location>
</feature>
<dbReference type="GO" id="GO:0016020">
    <property type="term" value="C:membrane"/>
    <property type="evidence" value="ECO:0007669"/>
    <property type="project" value="UniProtKB-SubCell"/>
</dbReference>
<dbReference type="Proteomes" id="UP000295083">
    <property type="component" value="Unassembled WGS sequence"/>
</dbReference>
<name>A0A4R8QGS9_9PEZI</name>
<evidence type="ECO:0000256" key="2">
    <source>
        <dbReference type="ARBA" id="ARBA00022692"/>
    </source>
</evidence>
<dbReference type="EMBL" id="QAPG01000070">
    <property type="protein sequence ID" value="TDZ33143.1"/>
    <property type="molecule type" value="Genomic_DNA"/>
</dbReference>
<dbReference type="InterPro" id="IPR052337">
    <property type="entry name" value="SAT4-like"/>
</dbReference>
<keyword evidence="2 7" id="KW-0812">Transmembrane</keyword>
<evidence type="ECO:0000256" key="1">
    <source>
        <dbReference type="ARBA" id="ARBA00004141"/>
    </source>
</evidence>
<feature type="transmembrane region" description="Helical" evidence="7">
    <location>
        <begin position="212"/>
        <end position="231"/>
    </location>
</feature>
<evidence type="ECO:0000256" key="6">
    <source>
        <dbReference type="SAM" id="MobiDB-lite"/>
    </source>
</evidence>
<reference evidence="9 10" key="1">
    <citation type="submission" date="2018-11" db="EMBL/GenBank/DDBJ databases">
        <title>Genome sequence and assembly of Colletotrichum spinosum.</title>
        <authorList>
            <person name="Gan P."/>
            <person name="Shirasu K."/>
        </authorList>
    </citation>
    <scope>NUCLEOTIDE SEQUENCE [LARGE SCALE GENOMIC DNA]</scope>
    <source>
        <strain evidence="9 10">CBS 515.97</strain>
    </source>
</reference>
<feature type="transmembrane region" description="Helical" evidence="7">
    <location>
        <begin position="251"/>
        <end position="275"/>
    </location>
</feature>
<sequence length="372" mass="40735">MSTANSTSWARRIEPQPTGDVTLPPRILGSLWGMLAVSACFLALRLYCRAFRVRHLWWDDYLLIVGWNLLLCSTALQTSNFNHGYLVTVLSGPAMSPVNLASESTLKLALAFCKTSIAFTLYRFTSRWLRWIVVTCAVVVNLFCLVQATAIWGTLCGVHRFHHVYPCGVLTEGIWMWRIGCLVSAVTDLTLCLVPIIIIWKLKMPRREKIGVGVASSLGLFAGVVAVITAGRTDGVRYTHGRIFSYDLARICIWVAAETHAAIVASSIPVLRVLLRDFGQRYSSPASSEPSDYPKLNAECGASGAFSGPVTRTSVHAGGNNDSGTSITAAGRRNSEIKPPQQIVVEREWNRVSSDVEKGDTVEMTTRSVKAG</sequence>
<keyword evidence="10" id="KW-1185">Reference proteome</keyword>
<evidence type="ECO:0000256" key="4">
    <source>
        <dbReference type="ARBA" id="ARBA00023136"/>
    </source>
</evidence>
<evidence type="ECO:0000259" key="8">
    <source>
        <dbReference type="Pfam" id="PF20684"/>
    </source>
</evidence>
<feature type="transmembrane region" description="Helical" evidence="7">
    <location>
        <begin position="131"/>
        <end position="155"/>
    </location>
</feature>
<dbReference type="InterPro" id="IPR049326">
    <property type="entry name" value="Rhodopsin_dom_fungi"/>
</dbReference>
<feature type="compositionally biased region" description="Polar residues" evidence="6">
    <location>
        <begin position="363"/>
        <end position="372"/>
    </location>
</feature>
<feature type="domain" description="Rhodopsin" evidence="8">
    <location>
        <begin position="44"/>
        <end position="276"/>
    </location>
</feature>
<dbReference type="AlphaFoldDB" id="A0A4R8QGS9"/>
<dbReference type="PANTHER" id="PTHR33048:SF42">
    <property type="entry name" value="INTEGRAL MEMBRANE PROTEIN"/>
    <property type="match status" value="1"/>
</dbReference>
<evidence type="ECO:0000256" key="7">
    <source>
        <dbReference type="SAM" id="Phobius"/>
    </source>
</evidence>
<keyword evidence="3 7" id="KW-1133">Transmembrane helix</keyword>
<dbReference type="Pfam" id="PF20684">
    <property type="entry name" value="Fung_rhodopsin"/>
    <property type="match status" value="1"/>
</dbReference>
<feature type="region of interest" description="Disordered" evidence="6">
    <location>
        <begin position="312"/>
        <end position="372"/>
    </location>
</feature>
<evidence type="ECO:0000256" key="5">
    <source>
        <dbReference type="ARBA" id="ARBA00038359"/>
    </source>
</evidence>